<feature type="coiled-coil region" evidence="1">
    <location>
        <begin position="249"/>
        <end position="276"/>
    </location>
</feature>
<organism evidence="2 3">
    <name type="scientific">Elysia crispata</name>
    <name type="common">lettuce slug</name>
    <dbReference type="NCBI Taxonomy" id="231223"/>
    <lineage>
        <taxon>Eukaryota</taxon>
        <taxon>Metazoa</taxon>
        <taxon>Spiralia</taxon>
        <taxon>Lophotrochozoa</taxon>
        <taxon>Mollusca</taxon>
        <taxon>Gastropoda</taxon>
        <taxon>Heterobranchia</taxon>
        <taxon>Euthyneura</taxon>
        <taxon>Panpulmonata</taxon>
        <taxon>Sacoglossa</taxon>
        <taxon>Placobranchoidea</taxon>
        <taxon>Plakobranchidae</taxon>
        <taxon>Elysia</taxon>
    </lineage>
</organism>
<name>A0AAE0ZFV2_9GAST</name>
<comment type="caution">
    <text evidence="2">The sequence shown here is derived from an EMBL/GenBank/DDBJ whole genome shotgun (WGS) entry which is preliminary data.</text>
</comment>
<sequence>MDVVDFDNPAFDRDDIADDIWEVPDETPSWADSSVPSGISQEELADRWGRERGEAQENLEFASSTKGELWLRWGRKWLLLTNKNRPGKFLLLSTLKRYSVDVTKALGVYKSTGLPRRAVAALQAARVELGKAAAAVDILHPGGKNIPLREYSSVANDAIASTGRATTALEEELTPAQSAALETIDDPPLDVQWVDQAKRELGGLGLTMIRKRYEVVNNLTELDRHIAKKKDHIAREHTKMSETNDEGLQQEIQSRITALERELSDLQLEREARLEAASIIKEDLRGRCSGPGSGICGDYDQVVVARHVAYAEKHVAWSHVETHPKGEVDLGASILQVILVAAYR</sequence>
<gene>
    <name evidence="2" type="ORF">RRG08_065963</name>
</gene>
<protein>
    <submittedName>
        <fullName evidence="2">Uncharacterized protein</fullName>
    </submittedName>
</protein>
<dbReference type="EMBL" id="JAWDGP010004033">
    <property type="protein sequence ID" value="KAK3768669.1"/>
    <property type="molecule type" value="Genomic_DNA"/>
</dbReference>
<dbReference type="AlphaFoldDB" id="A0AAE0ZFV2"/>
<accession>A0AAE0ZFV2</accession>
<evidence type="ECO:0000256" key="1">
    <source>
        <dbReference type="SAM" id="Coils"/>
    </source>
</evidence>
<evidence type="ECO:0000313" key="2">
    <source>
        <dbReference type="EMBL" id="KAK3768669.1"/>
    </source>
</evidence>
<proteinExistence type="predicted"/>
<keyword evidence="3" id="KW-1185">Reference proteome</keyword>
<reference evidence="2" key="1">
    <citation type="journal article" date="2023" name="G3 (Bethesda)">
        <title>A reference genome for the long-term kleptoplast-retaining sea slug Elysia crispata morphotype clarki.</title>
        <authorList>
            <person name="Eastman K.E."/>
            <person name="Pendleton A.L."/>
            <person name="Shaikh M.A."/>
            <person name="Suttiyut T."/>
            <person name="Ogas R."/>
            <person name="Tomko P."/>
            <person name="Gavelis G."/>
            <person name="Widhalm J.R."/>
            <person name="Wisecaver J.H."/>
        </authorList>
    </citation>
    <scope>NUCLEOTIDE SEQUENCE</scope>
    <source>
        <strain evidence="2">ECLA1</strain>
    </source>
</reference>
<keyword evidence="1" id="KW-0175">Coiled coil</keyword>
<evidence type="ECO:0000313" key="3">
    <source>
        <dbReference type="Proteomes" id="UP001283361"/>
    </source>
</evidence>
<dbReference type="Proteomes" id="UP001283361">
    <property type="component" value="Unassembled WGS sequence"/>
</dbReference>